<feature type="domain" description="Cthe-2314-like HEPN" evidence="1">
    <location>
        <begin position="17"/>
        <end position="127"/>
    </location>
</feature>
<protein>
    <recommendedName>
        <fullName evidence="1">Cthe-2314-like HEPN domain-containing protein</fullName>
    </recommendedName>
</protein>
<dbReference type="InterPro" id="IPR041394">
    <property type="entry name" value="HEPN_Cthe2314"/>
</dbReference>
<accession>A0A1M5B5Q0</accession>
<gene>
    <name evidence="2" type="ORF">SAMN02745133_02494</name>
</gene>
<evidence type="ECO:0000259" key="1">
    <source>
        <dbReference type="Pfam" id="PF18730"/>
    </source>
</evidence>
<dbReference type="AlphaFoldDB" id="A0A1M5B5Q0"/>
<dbReference type="Proteomes" id="UP000184148">
    <property type="component" value="Unassembled WGS sequence"/>
</dbReference>
<dbReference type="Pfam" id="PF18730">
    <property type="entry name" value="HEPN_Cthe2314"/>
    <property type="match status" value="1"/>
</dbReference>
<organism evidence="2 3">
    <name type="scientific">Desulforamulus putei DSM 12395</name>
    <dbReference type="NCBI Taxonomy" id="1121429"/>
    <lineage>
        <taxon>Bacteria</taxon>
        <taxon>Bacillati</taxon>
        <taxon>Bacillota</taxon>
        <taxon>Clostridia</taxon>
        <taxon>Eubacteriales</taxon>
        <taxon>Peptococcaceae</taxon>
        <taxon>Desulforamulus</taxon>
    </lineage>
</organism>
<dbReference type="EMBL" id="FQUY01000020">
    <property type="protein sequence ID" value="SHF37844.1"/>
    <property type="molecule type" value="Genomic_DNA"/>
</dbReference>
<evidence type="ECO:0000313" key="3">
    <source>
        <dbReference type="Proteomes" id="UP000184148"/>
    </source>
</evidence>
<evidence type="ECO:0000313" key="2">
    <source>
        <dbReference type="EMBL" id="SHF37844.1"/>
    </source>
</evidence>
<reference evidence="3" key="1">
    <citation type="submission" date="2016-11" db="EMBL/GenBank/DDBJ databases">
        <authorList>
            <person name="Varghese N."/>
            <person name="Submissions S."/>
        </authorList>
    </citation>
    <scope>NUCLEOTIDE SEQUENCE [LARGE SCALE GENOMIC DNA]</scope>
    <source>
        <strain evidence="3">DSM 12395</strain>
    </source>
</reference>
<name>A0A1M5B5Q0_9FIRM</name>
<dbReference type="OrthoDB" id="2988219at2"/>
<sequence length="178" mass="20478">MLHFYLAKHNEGLYHKNPSEAFYEPHVSYFIDSAADRAFSLAEKLAQLVNVYKELNLAEAFKRGQEAVSFKKVVERLDNVDRFKKILAPLESSLHAFDQLRHGHTHRFDPEITRWEVKKVAPGIKNGKDPVTVIMYGINEKALPEPPIKQLEKCLAVQVAFNKALQDILFEIEKDLHP</sequence>
<keyword evidence="3" id="KW-1185">Reference proteome</keyword>
<dbReference type="RefSeq" id="WP_073239708.1">
    <property type="nucleotide sequence ID" value="NZ_FQUY01000020.1"/>
</dbReference>
<proteinExistence type="predicted"/>